<name>A0A543A140_9ACTN</name>
<protein>
    <submittedName>
        <fullName evidence="1">Uncharacterized protein</fullName>
    </submittedName>
</protein>
<sequence length="39" mass="4182">MKKLVLVVLAGAGIILAKKKLDQSSPEKGNWSDATDTVR</sequence>
<evidence type="ECO:0000313" key="1">
    <source>
        <dbReference type="EMBL" id="TQL66312.1"/>
    </source>
</evidence>
<dbReference type="RefSeq" id="WP_211352288.1">
    <property type="nucleotide sequence ID" value="NZ_VFOV01000001.1"/>
</dbReference>
<accession>A0A543A140</accession>
<dbReference type="NCBIfam" id="NF038356">
    <property type="entry name" value="actino_DLW39"/>
    <property type="match status" value="1"/>
</dbReference>
<evidence type="ECO:0000313" key="2">
    <source>
        <dbReference type="Proteomes" id="UP000320209"/>
    </source>
</evidence>
<dbReference type="EMBL" id="VFOV01000001">
    <property type="protein sequence ID" value="TQL66312.1"/>
    <property type="molecule type" value="Genomic_DNA"/>
</dbReference>
<gene>
    <name evidence="1" type="ORF">FB381_0164</name>
</gene>
<dbReference type="Proteomes" id="UP000320209">
    <property type="component" value="Unassembled WGS sequence"/>
</dbReference>
<keyword evidence="2" id="KW-1185">Reference proteome</keyword>
<comment type="caution">
    <text evidence="1">The sequence shown here is derived from an EMBL/GenBank/DDBJ whole genome shotgun (WGS) entry which is preliminary data.</text>
</comment>
<dbReference type="AlphaFoldDB" id="A0A543A140"/>
<proteinExistence type="predicted"/>
<reference evidence="1 2" key="1">
    <citation type="submission" date="2019-06" db="EMBL/GenBank/DDBJ databases">
        <title>Sequencing the genomes of 1000 actinobacteria strains.</title>
        <authorList>
            <person name="Klenk H.-P."/>
        </authorList>
    </citation>
    <scope>NUCLEOTIDE SEQUENCE [LARGE SCALE GENOMIC DNA]</scope>
    <source>
        <strain evidence="1 2">DSM 25218</strain>
    </source>
</reference>
<dbReference type="InterPro" id="IPR047990">
    <property type="entry name" value="DLW39-like"/>
</dbReference>
<organism evidence="1 2">
    <name type="scientific">Nocardioides albertanoniae</name>
    <dbReference type="NCBI Taxonomy" id="1175486"/>
    <lineage>
        <taxon>Bacteria</taxon>
        <taxon>Bacillati</taxon>
        <taxon>Actinomycetota</taxon>
        <taxon>Actinomycetes</taxon>
        <taxon>Propionibacteriales</taxon>
        <taxon>Nocardioidaceae</taxon>
        <taxon>Nocardioides</taxon>
    </lineage>
</organism>